<dbReference type="Proteomes" id="UP001189429">
    <property type="component" value="Unassembled WGS sequence"/>
</dbReference>
<evidence type="ECO:0000313" key="1">
    <source>
        <dbReference type="EMBL" id="CAK0900815.1"/>
    </source>
</evidence>
<feature type="non-terminal residue" evidence="1">
    <location>
        <position position="1"/>
    </location>
</feature>
<dbReference type="EMBL" id="CAUYUJ010020841">
    <property type="protein sequence ID" value="CAK0900815.1"/>
    <property type="molecule type" value="Genomic_DNA"/>
</dbReference>
<organism evidence="1 2">
    <name type="scientific">Prorocentrum cordatum</name>
    <dbReference type="NCBI Taxonomy" id="2364126"/>
    <lineage>
        <taxon>Eukaryota</taxon>
        <taxon>Sar</taxon>
        <taxon>Alveolata</taxon>
        <taxon>Dinophyceae</taxon>
        <taxon>Prorocentrales</taxon>
        <taxon>Prorocentraceae</taxon>
        <taxon>Prorocentrum</taxon>
    </lineage>
</organism>
<comment type="caution">
    <text evidence="1">The sequence shown here is derived from an EMBL/GenBank/DDBJ whole genome shotgun (WGS) entry which is preliminary data.</text>
</comment>
<accession>A0ABN9XNH1</accession>
<name>A0ABN9XNH1_9DINO</name>
<sequence length="169" mass="19143">ALSHRFLRVADLRKACTGPLDASNDLTSDAVPLPTSVMRHHRPRMEDDHDNLVIYNGTLYKLGSGMNAEDKKAWDRRDVWISAHGHLGYFSQKERLRSQPAHQLSVAVIERFAGRTAMEHAMEMPRRCQTTRTQARASMSAGSSPATRGRTWIDGWICSTESGTRRWRP</sequence>
<proteinExistence type="predicted"/>
<gene>
    <name evidence="1" type="ORF">PCOR1329_LOCUS78007</name>
</gene>
<protein>
    <submittedName>
        <fullName evidence="1">Uncharacterized protein</fullName>
    </submittedName>
</protein>
<reference evidence="1" key="1">
    <citation type="submission" date="2023-10" db="EMBL/GenBank/DDBJ databases">
        <authorList>
            <person name="Chen Y."/>
            <person name="Shah S."/>
            <person name="Dougan E. K."/>
            <person name="Thang M."/>
            <person name="Chan C."/>
        </authorList>
    </citation>
    <scope>NUCLEOTIDE SEQUENCE [LARGE SCALE GENOMIC DNA]</scope>
</reference>
<evidence type="ECO:0000313" key="2">
    <source>
        <dbReference type="Proteomes" id="UP001189429"/>
    </source>
</evidence>
<keyword evidence="2" id="KW-1185">Reference proteome</keyword>